<dbReference type="Proteomes" id="UP000053593">
    <property type="component" value="Unassembled WGS sequence"/>
</dbReference>
<organism evidence="2 3">
    <name type="scientific">Collybiopsis luxurians FD-317 M1</name>
    <dbReference type="NCBI Taxonomy" id="944289"/>
    <lineage>
        <taxon>Eukaryota</taxon>
        <taxon>Fungi</taxon>
        <taxon>Dikarya</taxon>
        <taxon>Basidiomycota</taxon>
        <taxon>Agaricomycotina</taxon>
        <taxon>Agaricomycetes</taxon>
        <taxon>Agaricomycetidae</taxon>
        <taxon>Agaricales</taxon>
        <taxon>Marasmiineae</taxon>
        <taxon>Omphalotaceae</taxon>
        <taxon>Collybiopsis</taxon>
        <taxon>Collybiopsis luxurians</taxon>
    </lineage>
</organism>
<dbReference type="AlphaFoldDB" id="A0A0D0C2T4"/>
<evidence type="ECO:0000313" key="3">
    <source>
        <dbReference type="Proteomes" id="UP000053593"/>
    </source>
</evidence>
<feature type="compositionally biased region" description="Basic and acidic residues" evidence="1">
    <location>
        <begin position="123"/>
        <end position="138"/>
    </location>
</feature>
<protein>
    <submittedName>
        <fullName evidence="2">Uncharacterized protein</fullName>
    </submittedName>
</protein>
<keyword evidence="3" id="KW-1185">Reference proteome</keyword>
<dbReference type="HOGENOM" id="CLU_1722577_0_0_1"/>
<dbReference type="EMBL" id="KN834767">
    <property type="protein sequence ID" value="KIK62426.1"/>
    <property type="molecule type" value="Genomic_DNA"/>
</dbReference>
<reference evidence="2 3" key="1">
    <citation type="submission" date="2014-04" db="EMBL/GenBank/DDBJ databases">
        <title>Evolutionary Origins and Diversification of the Mycorrhizal Mutualists.</title>
        <authorList>
            <consortium name="DOE Joint Genome Institute"/>
            <consortium name="Mycorrhizal Genomics Consortium"/>
            <person name="Kohler A."/>
            <person name="Kuo A."/>
            <person name="Nagy L.G."/>
            <person name="Floudas D."/>
            <person name="Copeland A."/>
            <person name="Barry K.W."/>
            <person name="Cichocki N."/>
            <person name="Veneault-Fourrey C."/>
            <person name="LaButti K."/>
            <person name="Lindquist E.A."/>
            <person name="Lipzen A."/>
            <person name="Lundell T."/>
            <person name="Morin E."/>
            <person name="Murat C."/>
            <person name="Riley R."/>
            <person name="Ohm R."/>
            <person name="Sun H."/>
            <person name="Tunlid A."/>
            <person name="Henrissat B."/>
            <person name="Grigoriev I.V."/>
            <person name="Hibbett D.S."/>
            <person name="Martin F."/>
        </authorList>
    </citation>
    <scope>NUCLEOTIDE SEQUENCE [LARGE SCALE GENOMIC DNA]</scope>
    <source>
        <strain evidence="2 3">FD-317 M1</strain>
    </source>
</reference>
<feature type="compositionally biased region" description="Basic residues" evidence="1">
    <location>
        <begin position="18"/>
        <end position="30"/>
    </location>
</feature>
<accession>A0A0D0C2T4</accession>
<feature type="compositionally biased region" description="Basic and acidic residues" evidence="1">
    <location>
        <begin position="31"/>
        <end position="48"/>
    </location>
</feature>
<sequence length="152" mass="17221">MARCTEGRVYGCGEGSRKKLHKRYHASRGRNLKEQDQPHYRTRVKEGEQAVEFSTDGERAEILKKFKEAMRGESVKERKKKLTETAELVTYGTEVLDGEEGSQREGSGPSNVSPPALDQAGQDTKETSDPEASERLFERDLELAKRLSLYEQ</sequence>
<evidence type="ECO:0000256" key="1">
    <source>
        <dbReference type="SAM" id="MobiDB-lite"/>
    </source>
</evidence>
<feature type="compositionally biased region" description="Polar residues" evidence="1">
    <location>
        <begin position="104"/>
        <end position="113"/>
    </location>
</feature>
<proteinExistence type="predicted"/>
<dbReference type="OrthoDB" id="3063881at2759"/>
<feature type="region of interest" description="Disordered" evidence="1">
    <location>
        <begin position="16"/>
        <end position="55"/>
    </location>
</feature>
<name>A0A0D0C2T4_9AGAR</name>
<gene>
    <name evidence="2" type="ORF">GYMLUDRAFT_498995</name>
</gene>
<evidence type="ECO:0000313" key="2">
    <source>
        <dbReference type="EMBL" id="KIK62426.1"/>
    </source>
</evidence>
<feature type="region of interest" description="Disordered" evidence="1">
    <location>
        <begin position="91"/>
        <end position="138"/>
    </location>
</feature>